<comment type="caution">
    <text evidence="2">The sequence shown here is derived from an EMBL/GenBank/DDBJ whole genome shotgun (WGS) entry which is preliminary data.</text>
</comment>
<dbReference type="InterPro" id="IPR058328">
    <property type="entry name" value="DUF8015"/>
</dbReference>
<dbReference type="Pfam" id="PF26047">
    <property type="entry name" value="DUF8015"/>
    <property type="match status" value="1"/>
</dbReference>
<reference evidence="2 3" key="1">
    <citation type="journal article" date="2014" name="PLoS Genet.">
        <title>Phylogenetically driven sequencing of extremely halophilic archaea reveals strategies for static and dynamic osmo-response.</title>
        <authorList>
            <person name="Becker E.A."/>
            <person name="Seitzer P.M."/>
            <person name="Tritt A."/>
            <person name="Larsen D."/>
            <person name="Krusor M."/>
            <person name="Yao A.I."/>
            <person name="Wu D."/>
            <person name="Madern D."/>
            <person name="Eisen J.A."/>
            <person name="Darling A.E."/>
            <person name="Facciotti M.T."/>
        </authorList>
    </citation>
    <scope>NUCLEOTIDE SEQUENCE [LARGE SCALE GENOMIC DNA]</scope>
    <source>
        <strain evidence="2 3">JCM 12890</strain>
    </source>
</reference>
<organism evidence="2 3">
    <name type="scientific">Natrinema altunense (strain JCM 12890 / CGMCC 1.3731 / AJ2)</name>
    <dbReference type="NCBI Taxonomy" id="1227494"/>
    <lineage>
        <taxon>Archaea</taxon>
        <taxon>Methanobacteriati</taxon>
        <taxon>Methanobacteriota</taxon>
        <taxon>Stenosarchaea group</taxon>
        <taxon>Halobacteria</taxon>
        <taxon>Halobacteriales</taxon>
        <taxon>Natrialbaceae</taxon>
        <taxon>Natrinema</taxon>
    </lineage>
</organism>
<keyword evidence="3" id="KW-1185">Reference proteome</keyword>
<dbReference type="AlphaFoldDB" id="L9ZII7"/>
<accession>L9ZII7</accession>
<feature type="transmembrane region" description="Helical" evidence="1">
    <location>
        <begin position="37"/>
        <end position="56"/>
    </location>
</feature>
<gene>
    <name evidence="2" type="ORF">C485_13355</name>
</gene>
<keyword evidence="1" id="KW-1133">Transmembrane helix</keyword>
<name>L9ZII7_NATA2</name>
<sequence>MPLGYAIRDSDLVLVCLAVSLENGAVVGYVTPVPFPAAVVVLGLVSIAFIGHAPFVNAPVDDTADLSGEIDLQKMPAVPSPMESGPEP</sequence>
<evidence type="ECO:0000256" key="1">
    <source>
        <dbReference type="SAM" id="Phobius"/>
    </source>
</evidence>
<dbReference type="PATRIC" id="fig|1227494.3.peg.2684"/>
<keyword evidence="1" id="KW-0472">Membrane</keyword>
<dbReference type="RefSeq" id="WP_007109931.1">
    <property type="nucleotide sequence ID" value="NZ_AOIK01000033.1"/>
</dbReference>
<protein>
    <submittedName>
        <fullName evidence="2">Uncharacterized protein</fullName>
    </submittedName>
</protein>
<proteinExistence type="predicted"/>
<evidence type="ECO:0000313" key="3">
    <source>
        <dbReference type="Proteomes" id="UP000011511"/>
    </source>
</evidence>
<dbReference type="EMBL" id="AOIK01000033">
    <property type="protein sequence ID" value="ELY84958.1"/>
    <property type="molecule type" value="Genomic_DNA"/>
</dbReference>
<keyword evidence="1" id="KW-0812">Transmembrane</keyword>
<dbReference type="Proteomes" id="UP000011511">
    <property type="component" value="Unassembled WGS sequence"/>
</dbReference>
<evidence type="ECO:0000313" key="2">
    <source>
        <dbReference type="EMBL" id="ELY84958.1"/>
    </source>
</evidence>
<feature type="transmembrane region" description="Helical" evidence="1">
    <location>
        <begin position="12"/>
        <end position="31"/>
    </location>
</feature>
<dbReference type="eggNOG" id="arCOG06206">
    <property type="taxonomic scope" value="Archaea"/>
</dbReference>